<protein>
    <submittedName>
        <fullName evidence="1">Uncharacterized protein</fullName>
    </submittedName>
</protein>
<dbReference type="EMBL" id="CM042887">
    <property type="protein sequence ID" value="KAI4330261.1"/>
    <property type="molecule type" value="Genomic_DNA"/>
</dbReference>
<evidence type="ECO:0000313" key="2">
    <source>
        <dbReference type="Proteomes" id="UP001057402"/>
    </source>
</evidence>
<name>A0ACB9N1Y7_9MYRT</name>
<keyword evidence="2" id="KW-1185">Reference proteome</keyword>
<proteinExistence type="predicted"/>
<evidence type="ECO:0000313" key="1">
    <source>
        <dbReference type="EMBL" id="KAI4330261.1"/>
    </source>
</evidence>
<sequence length="280" mass="30571">MVRRGNTIATKVVIPSPHGTPPPSPSLNLRPLLPSRLSSPRPQPLASATPHHHNHHHDPHHDHGHVHGHPHRHHHHHGGIDDAGGGGLGLQRRLWEFARAIKWVDAADVLRENLGLCCCSARLFLAATVSPYEVPKGLVGPVCTSLMLLAFPPAGGILLKGGHVLDALSHPILHRQITPSYIPDETERFLALSGIILASLPSVLRFLPLWLAVLYTRAEPYLSVLLIRKKDLTSLSQLCPCSQQSHLVMKAGLDLSARTTADIPRHMVEIQDRHGHTAAV</sequence>
<dbReference type="Proteomes" id="UP001057402">
    <property type="component" value="Chromosome 8"/>
</dbReference>
<comment type="caution">
    <text evidence="1">The sequence shown here is derived from an EMBL/GenBank/DDBJ whole genome shotgun (WGS) entry which is preliminary data.</text>
</comment>
<gene>
    <name evidence="1" type="ORF">MLD38_028561</name>
</gene>
<organism evidence="1 2">
    <name type="scientific">Melastoma candidum</name>
    <dbReference type="NCBI Taxonomy" id="119954"/>
    <lineage>
        <taxon>Eukaryota</taxon>
        <taxon>Viridiplantae</taxon>
        <taxon>Streptophyta</taxon>
        <taxon>Embryophyta</taxon>
        <taxon>Tracheophyta</taxon>
        <taxon>Spermatophyta</taxon>
        <taxon>Magnoliopsida</taxon>
        <taxon>eudicotyledons</taxon>
        <taxon>Gunneridae</taxon>
        <taxon>Pentapetalae</taxon>
        <taxon>rosids</taxon>
        <taxon>malvids</taxon>
        <taxon>Myrtales</taxon>
        <taxon>Melastomataceae</taxon>
        <taxon>Melastomatoideae</taxon>
        <taxon>Melastomateae</taxon>
        <taxon>Melastoma</taxon>
    </lineage>
</organism>
<accession>A0ACB9N1Y7</accession>
<reference evidence="2" key="1">
    <citation type="journal article" date="2023" name="Front. Plant Sci.">
        <title>Chromosomal-level genome assembly of Melastoma candidum provides insights into trichome evolution.</title>
        <authorList>
            <person name="Zhong Y."/>
            <person name="Wu W."/>
            <person name="Sun C."/>
            <person name="Zou P."/>
            <person name="Liu Y."/>
            <person name="Dai S."/>
            <person name="Zhou R."/>
        </authorList>
    </citation>
    <scope>NUCLEOTIDE SEQUENCE [LARGE SCALE GENOMIC DNA]</scope>
</reference>